<reference evidence="3" key="1">
    <citation type="submission" date="2013-06" db="EMBL/GenBank/DDBJ databases">
        <authorList>
            <person name="Zhao Q."/>
        </authorList>
    </citation>
    <scope>NUCLEOTIDE SEQUENCE</scope>
    <source>
        <strain evidence="3">cv. W1943</strain>
    </source>
</reference>
<proteinExistence type="predicted"/>
<dbReference type="Proteomes" id="UP000008022">
    <property type="component" value="Unassembled WGS sequence"/>
</dbReference>
<feature type="compositionally biased region" description="Low complexity" evidence="1">
    <location>
        <begin position="87"/>
        <end position="100"/>
    </location>
</feature>
<evidence type="ECO:0000313" key="2">
    <source>
        <dbReference type="EnsemblPlants" id="ORUFI01G04160.1"/>
    </source>
</evidence>
<dbReference type="AlphaFoldDB" id="A0A0E0MRN9"/>
<protein>
    <submittedName>
        <fullName evidence="2">Uncharacterized protein</fullName>
    </submittedName>
</protein>
<feature type="region of interest" description="Disordered" evidence="1">
    <location>
        <begin position="23"/>
        <end position="72"/>
    </location>
</feature>
<accession>A0A0E0MRN9</accession>
<dbReference type="EnsemblPlants" id="ORUFI01G04160.1">
    <property type="protein sequence ID" value="ORUFI01G04160.1"/>
    <property type="gene ID" value="ORUFI01G04160"/>
</dbReference>
<dbReference type="HOGENOM" id="CLU_995303_0_0_1"/>
<organism evidence="2 3">
    <name type="scientific">Oryza rufipogon</name>
    <name type="common">Brownbeard rice</name>
    <name type="synonym">Asian wild rice</name>
    <dbReference type="NCBI Taxonomy" id="4529"/>
    <lineage>
        <taxon>Eukaryota</taxon>
        <taxon>Viridiplantae</taxon>
        <taxon>Streptophyta</taxon>
        <taxon>Embryophyta</taxon>
        <taxon>Tracheophyta</taxon>
        <taxon>Spermatophyta</taxon>
        <taxon>Magnoliopsida</taxon>
        <taxon>Liliopsida</taxon>
        <taxon>Poales</taxon>
        <taxon>Poaceae</taxon>
        <taxon>BOP clade</taxon>
        <taxon>Oryzoideae</taxon>
        <taxon>Oryzeae</taxon>
        <taxon>Oryzinae</taxon>
        <taxon>Oryza</taxon>
    </lineage>
</organism>
<name>A0A0E0MRN9_ORYRU</name>
<evidence type="ECO:0000313" key="3">
    <source>
        <dbReference type="Proteomes" id="UP000008022"/>
    </source>
</evidence>
<keyword evidence="3" id="KW-1185">Reference proteome</keyword>
<evidence type="ECO:0000256" key="1">
    <source>
        <dbReference type="SAM" id="MobiDB-lite"/>
    </source>
</evidence>
<reference evidence="2" key="2">
    <citation type="submission" date="2015-06" db="UniProtKB">
        <authorList>
            <consortium name="EnsemblPlants"/>
        </authorList>
    </citation>
    <scope>IDENTIFICATION</scope>
</reference>
<sequence>MAGDEVDAPKALLPPRPAILVASAGQHLPRSKGKWYAPPSYGRSRRARPVRCPDAARRPSSRTPPEPEPPVGLVDLSPFACLRFTSSTPHPTSIPTTTPPAVHTPRSPIPSSSEVHCHLQLAGEKTRQVGTARWRPGGQGKSQSELILLLRCSPVRRCFCLPEEFGEPLKPETRKNGPVEIVTSKAEVSQSGEVEDRWATGALEIIVTEVQRCYLPRGCVAGDTLPVATVGALQLEKRFSLVRMAMNWDGGVGNSLDGAEGFRSSDGAWWEHTSGLTGAG</sequence>
<dbReference type="Gramene" id="ORUFI01G04160.1">
    <property type="protein sequence ID" value="ORUFI01G04160.1"/>
    <property type="gene ID" value="ORUFI01G04160"/>
</dbReference>
<feature type="region of interest" description="Disordered" evidence="1">
    <location>
        <begin position="87"/>
        <end position="113"/>
    </location>
</feature>